<dbReference type="InterPro" id="IPR050194">
    <property type="entry name" value="Glycosyltransferase_grp1"/>
</dbReference>
<dbReference type="EMBL" id="JAYMFH010000016">
    <property type="protein sequence ID" value="MEC4295668.1"/>
    <property type="molecule type" value="Genomic_DNA"/>
</dbReference>
<comment type="caution">
    <text evidence="5">The sequence shown here is derived from an EMBL/GenBank/DDBJ whole genome shotgun (WGS) entry which is preliminary data.</text>
</comment>
<name>A0ABU6J0R0_9ACTN</name>
<keyword evidence="1 5" id="KW-0328">Glycosyltransferase</keyword>
<dbReference type="GO" id="GO:0016757">
    <property type="term" value="F:glycosyltransferase activity"/>
    <property type="evidence" value="ECO:0007669"/>
    <property type="project" value="UniProtKB-KW"/>
</dbReference>
<evidence type="ECO:0000256" key="1">
    <source>
        <dbReference type="ARBA" id="ARBA00022676"/>
    </source>
</evidence>
<dbReference type="InterPro" id="IPR001296">
    <property type="entry name" value="Glyco_trans_1"/>
</dbReference>
<proteinExistence type="predicted"/>
<dbReference type="Gene3D" id="3.40.50.2000">
    <property type="entry name" value="Glycogen Phosphorylase B"/>
    <property type="match status" value="2"/>
</dbReference>
<dbReference type="PANTHER" id="PTHR45947:SF3">
    <property type="entry name" value="SULFOQUINOVOSYL TRANSFERASE SQD2"/>
    <property type="match status" value="1"/>
</dbReference>
<feature type="domain" description="Glycosyl transferase family 1" evidence="3">
    <location>
        <begin position="197"/>
        <end position="349"/>
    </location>
</feature>
<dbReference type="InterPro" id="IPR028098">
    <property type="entry name" value="Glyco_trans_4-like_N"/>
</dbReference>
<evidence type="ECO:0000313" key="5">
    <source>
        <dbReference type="EMBL" id="MEC4295668.1"/>
    </source>
</evidence>
<dbReference type="SUPFAM" id="SSF53756">
    <property type="entry name" value="UDP-Glycosyltransferase/glycogen phosphorylase"/>
    <property type="match status" value="1"/>
</dbReference>
<evidence type="ECO:0000256" key="2">
    <source>
        <dbReference type="ARBA" id="ARBA00022679"/>
    </source>
</evidence>
<feature type="domain" description="Glycosyltransferase subfamily 4-like N-terminal" evidence="4">
    <location>
        <begin position="17"/>
        <end position="178"/>
    </location>
</feature>
<dbReference type="Pfam" id="PF13439">
    <property type="entry name" value="Glyco_transf_4"/>
    <property type="match status" value="1"/>
</dbReference>
<evidence type="ECO:0000313" key="6">
    <source>
        <dbReference type="Proteomes" id="UP001343724"/>
    </source>
</evidence>
<dbReference type="PANTHER" id="PTHR45947">
    <property type="entry name" value="SULFOQUINOVOSYL TRANSFERASE SQD2"/>
    <property type="match status" value="1"/>
</dbReference>
<keyword evidence="2 5" id="KW-0808">Transferase</keyword>
<dbReference type="Proteomes" id="UP001343724">
    <property type="component" value="Unassembled WGS sequence"/>
</dbReference>
<keyword evidence="6" id="KW-1185">Reference proteome</keyword>
<evidence type="ECO:0000259" key="3">
    <source>
        <dbReference type="Pfam" id="PF00534"/>
    </source>
</evidence>
<dbReference type="CDD" id="cd03801">
    <property type="entry name" value="GT4_PimA-like"/>
    <property type="match status" value="1"/>
</dbReference>
<reference evidence="5 6" key="1">
    <citation type="submission" date="2024-01" db="EMBL/GenBank/DDBJ databases">
        <title>novel species in genus Adlercreutzia.</title>
        <authorList>
            <person name="Liu X."/>
        </authorList>
    </citation>
    <scope>NUCLEOTIDE SEQUENCE [LARGE SCALE GENOMIC DNA]</scope>
    <source>
        <strain evidence="5 6">R22</strain>
    </source>
</reference>
<evidence type="ECO:0000259" key="4">
    <source>
        <dbReference type="Pfam" id="PF13439"/>
    </source>
</evidence>
<accession>A0ABU6J0R0</accession>
<protein>
    <submittedName>
        <fullName evidence="5">Glycosyltransferase family 4 protein</fullName>
        <ecNumber evidence="5">2.4.-.-</ecNumber>
    </submittedName>
</protein>
<organism evidence="5 6">
    <name type="scientific">Adlercreutzia shanghongiae</name>
    <dbReference type="NCBI Taxonomy" id="3111773"/>
    <lineage>
        <taxon>Bacteria</taxon>
        <taxon>Bacillati</taxon>
        <taxon>Actinomycetota</taxon>
        <taxon>Coriobacteriia</taxon>
        <taxon>Eggerthellales</taxon>
        <taxon>Eggerthellaceae</taxon>
        <taxon>Adlercreutzia</taxon>
    </lineage>
</organism>
<dbReference type="Pfam" id="PF00534">
    <property type="entry name" value="Glycos_transf_1"/>
    <property type="match status" value="1"/>
</dbReference>
<sequence>MGKRLCLWSAHYPPHRGGVEQYTQNLAAALAERGNQVTVVTTNLFDSTSVETEPGGVEVMRLPSHRLMNGRLPIPKRNGEYRRLLGHLDEQQFNGVLVNTRFYPHSLEGMRFAQRQGVRPAVLDHGSAYLTLGQPAIDAIIARYEHIVTALGKKYSPRFFGVSQASCQWLETFGIEAEGVLGNSIDADAFRALASEQSFRQELGIGPDTLVIAFVGRIAPEKGIASLVEAARQLQDNDMHFLAAGKGTLLESLQQEAPENLTLLGPLPPEDVSALLSQSDIFCLPTRSEGFCTALLEAGAWGCVPVITHVGGTDELIPTDETGIVLKDAQPETIAATIRQLADDWPTAHLKGERLRSLVDSDYSWQSAAERVEAALIEGAV</sequence>
<gene>
    <name evidence="5" type="ORF">VJ920_10130</name>
</gene>
<dbReference type="EC" id="2.4.-.-" evidence="5"/>
<dbReference type="RefSeq" id="WP_326455064.1">
    <property type="nucleotide sequence ID" value="NZ_JAYMFH010000016.1"/>
</dbReference>